<gene>
    <name evidence="1" type="ORF">BQ4739_LOCUS2285</name>
</gene>
<name>A0A383V974_TETOB</name>
<reference evidence="1 2" key="1">
    <citation type="submission" date="2016-10" db="EMBL/GenBank/DDBJ databases">
        <authorList>
            <person name="Cai Z."/>
        </authorList>
    </citation>
    <scope>NUCLEOTIDE SEQUENCE [LARGE SCALE GENOMIC DNA]</scope>
</reference>
<protein>
    <submittedName>
        <fullName evidence="1">Uncharacterized protein</fullName>
    </submittedName>
</protein>
<proteinExistence type="predicted"/>
<sequence>MSIVVYTCGGVELREFSGETFSTIVHDGTLTVKRDGNGVSIDVAGNAVAWVPSAHGGPFKRVDMRSFQVATTDLMGSYYVTLPKGLPEAKYEHLNAVLTALKEGGPIPAAAPLSAAPVAAAAAPAAAPAGTSAAGEVAADGAAAPAAPKQGGNPFGDLLGAIAQKAQHDTLMLGKMIQQKAQHDMASMQDPEHKTA</sequence>
<dbReference type="Proteomes" id="UP000256970">
    <property type="component" value="Unassembled WGS sequence"/>
</dbReference>
<keyword evidence="2" id="KW-1185">Reference proteome</keyword>
<organism evidence="1 2">
    <name type="scientific">Tetradesmus obliquus</name>
    <name type="common">Green alga</name>
    <name type="synonym">Acutodesmus obliquus</name>
    <dbReference type="NCBI Taxonomy" id="3088"/>
    <lineage>
        <taxon>Eukaryota</taxon>
        <taxon>Viridiplantae</taxon>
        <taxon>Chlorophyta</taxon>
        <taxon>core chlorophytes</taxon>
        <taxon>Chlorophyceae</taxon>
        <taxon>CS clade</taxon>
        <taxon>Sphaeropleales</taxon>
        <taxon>Scenedesmaceae</taxon>
        <taxon>Tetradesmus</taxon>
    </lineage>
</organism>
<accession>A0A383V974</accession>
<dbReference type="EMBL" id="FNXT01000170">
    <property type="protein sequence ID" value="SZX61721.1"/>
    <property type="molecule type" value="Genomic_DNA"/>
</dbReference>
<evidence type="ECO:0000313" key="1">
    <source>
        <dbReference type="EMBL" id="SZX61721.1"/>
    </source>
</evidence>
<dbReference type="AlphaFoldDB" id="A0A383V974"/>
<evidence type="ECO:0000313" key="2">
    <source>
        <dbReference type="Proteomes" id="UP000256970"/>
    </source>
</evidence>